<feature type="domain" description="Glycosyltransferase subfamily 4-like N-terminal" evidence="4">
    <location>
        <begin position="19"/>
        <end position="180"/>
    </location>
</feature>
<dbReference type="EMBL" id="QFPX01000018">
    <property type="protein sequence ID" value="PZQ53109.1"/>
    <property type="molecule type" value="Genomic_DNA"/>
</dbReference>
<reference evidence="5 6" key="1">
    <citation type="submission" date="2017-08" db="EMBL/GenBank/DDBJ databases">
        <title>Infants hospitalized years apart are colonized by the same room-sourced microbial strains.</title>
        <authorList>
            <person name="Brooks B."/>
            <person name="Olm M.R."/>
            <person name="Firek B.A."/>
            <person name="Baker R."/>
            <person name="Thomas B.C."/>
            <person name="Morowitz M.J."/>
            <person name="Banfield J.F."/>
        </authorList>
    </citation>
    <scope>NUCLEOTIDE SEQUENCE [LARGE SCALE GENOMIC DNA]</scope>
    <source>
        <strain evidence="5">S2_005_002_R2_33</strain>
    </source>
</reference>
<organism evidence="5 6">
    <name type="scientific">Novosphingobium pentaromativorans</name>
    <dbReference type="NCBI Taxonomy" id="205844"/>
    <lineage>
        <taxon>Bacteria</taxon>
        <taxon>Pseudomonadati</taxon>
        <taxon>Pseudomonadota</taxon>
        <taxon>Alphaproteobacteria</taxon>
        <taxon>Sphingomonadales</taxon>
        <taxon>Sphingomonadaceae</taxon>
        <taxon>Novosphingobium</taxon>
    </lineage>
</organism>
<dbReference type="Gene3D" id="3.40.50.2000">
    <property type="entry name" value="Glycogen Phosphorylase B"/>
    <property type="match status" value="2"/>
</dbReference>
<name>A0A2W5NLK5_9SPHN</name>
<dbReference type="Proteomes" id="UP000249082">
    <property type="component" value="Unassembled WGS sequence"/>
</dbReference>
<dbReference type="Pfam" id="PF00534">
    <property type="entry name" value="Glycos_transf_1"/>
    <property type="match status" value="1"/>
</dbReference>
<evidence type="ECO:0000256" key="1">
    <source>
        <dbReference type="ARBA" id="ARBA00022676"/>
    </source>
</evidence>
<evidence type="ECO:0000256" key="2">
    <source>
        <dbReference type="ARBA" id="ARBA00022679"/>
    </source>
</evidence>
<comment type="caution">
    <text evidence="5">The sequence shown here is derived from an EMBL/GenBank/DDBJ whole genome shotgun (WGS) entry which is preliminary data.</text>
</comment>
<evidence type="ECO:0000259" key="3">
    <source>
        <dbReference type="Pfam" id="PF00534"/>
    </source>
</evidence>
<dbReference type="Pfam" id="PF13439">
    <property type="entry name" value="Glyco_transf_4"/>
    <property type="match status" value="1"/>
</dbReference>
<dbReference type="PANTHER" id="PTHR12526:SF510">
    <property type="entry name" value="D-INOSITOL 3-PHOSPHATE GLYCOSYLTRANSFERASE"/>
    <property type="match status" value="1"/>
</dbReference>
<evidence type="ECO:0000313" key="5">
    <source>
        <dbReference type="EMBL" id="PZQ53109.1"/>
    </source>
</evidence>
<dbReference type="PANTHER" id="PTHR12526">
    <property type="entry name" value="GLYCOSYLTRANSFERASE"/>
    <property type="match status" value="1"/>
</dbReference>
<protein>
    <submittedName>
        <fullName evidence="5">Glycosyltransferase</fullName>
    </submittedName>
</protein>
<dbReference type="InterPro" id="IPR001296">
    <property type="entry name" value="Glyco_trans_1"/>
</dbReference>
<dbReference type="AlphaFoldDB" id="A0A2W5NLK5"/>
<evidence type="ECO:0000313" key="6">
    <source>
        <dbReference type="Proteomes" id="UP000249082"/>
    </source>
</evidence>
<keyword evidence="2 5" id="KW-0808">Transferase</keyword>
<dbReference type="GO" id="GO:0016757">
    <property type="term" value="F:glycosyltransferase activity"/>
    <property type="evidence" value="ECO:0007669"/>
    <property type="project" value="UniProtKB-KW"/>
</dbReference>
<dbReference type="InterPro" id="IPR028098">
    <property type="entry name" value="Glyco_trans_4-like_N"/>
</dbReference>
<feature type="domain" description="Glycosyl transferase family 1" evidence="3">
    <location>
        <begin position="187"/>
        <end position="317"/>
    </location>
</feature>
<evidence type="ECO:0000259" key="4">
    <source>
        <dbReference type="Pfam" id="PF13439"/>
    </source>
</evidence>
<gene>
    <name evidence="5" type="ORF">DI555_17500</name>
</gene>
<sequence>MRSPPPLHALFIINSLAGGGAERVFTTLVDQFSRRPEEFAITVALLDNEAEEAYHLPAGVRVERLNTRGGLLRSITQTRKLVRRLRPDVTLSFLSRANVAAIVAMRRTGKGAVISERVNTTAHLRTGRLGFLSRLLIRGTYPSARHIIAVSEGVARTLESDFDIAPDRISVIYNPVDMDRIHVLAQQQPAIPVTTADFVTMGRLVDNKNTAMAIRALARLGSKTGTGGNLIVLGEGPLREDLTALAASLGLAERVHFAGFIANPYAVLARAGCYLLTSHAEGFPNAMMEAMAVGLPVVATDCPSGPAEILEVHLEGNGAAFGQGGALVAMDDDAAMARCMAELTGPRREAFSAAARQRAAAFSVESAVERFRAALMDAVPPVRMAARMPAQAQVS</sequence>
<dbReference type="CDD" id="cd03811">
    <property type="entry name" value="GT4_GT28_WabH-like"/>
    <property type="match status" value="1"/>
</dbReference>
<proteinExistence type="predicted"/>
<dbReference type="SUPFAM" id="SSF53756">
    <property type="entry name" value="UDP-Glycosyltransferase/glycogen phosphorylase"/>
    <property type="match status" value="1"/>
</dbReference>
<keyword evidence="1" id="KW-0328">Glycosyltransferase</keyword>
<accession>A0A2W5NLK5</accession>